<sequence>MSYPPPPAGDPNNPYSQQPPQQPQGQPGYGYPQQAPQGVPPQQGYGYPQQAPGAPQQPYGQQAAYGQQQPAGSSVQANNGYINLVSGPVLLATMGQRFLARLLDGVIVGVIMTIAMVAGLGSVVGIAGNAAEDCGSYMDPGYDACMNEAAAQASSGVAVMFGILGIFALFMLLYEWLMIGIKGATFGKMALGLRVVKESTGGVPGVGAGFIRYIIPMVGAFICYIGMLLTYLSPFFDNSGKLQGWHDRAAGTVVIKK</sequence>
<dbReference type="Pfam" id="PF06271">
    <property type="entry name" value="RDD"/>
    <property type="match status" value="1"/>
</dbReference>
<feature type="region of interest" description="Disordered" evidence="6">
    <location>
        <begin position="1"/>
        <end position="71"/>
    </location>
</feature>
<comment type="subcellular location">
    <subcellularLocation>
        <location evidence="1">Cell membrane</location>
        <topology evidence="1">Multi-pass membrane protein</topology>
    </subcellularLocation>
</comment>
<accession>A0ABW1MHH4</accession>
<dbReference type="RefSeq" id="WP_031059924.1">
    <property type="nucleotide sequence ID" value="NZ_JBHSPX010000003.1"/>
</dbReference>
<keyword evidence="2" id="KW-1003">Cell membrane</keyword>
<reference evidence="10" key="1">
    <citation type="journal article" date="2019" name="Int. J. Syst. Evol. Microbiol.">
        <title>The Global Catalogue of Microorganisms (GCM) 10K type strain sequencing project: providing services to taxonomists for standard genome sequencing and annotation.</title>
        <authorList>
            <consortium name="The Broad Institute Genomics Platform"/>
            <consortium name="The Broad Institute Genome Sequencing Center for Infectious Disease"/>
            <person name="Wu L."/>
            <person name="Ma J."/>
        </authorList>
    </citation>
    <scope>NUCLEOTIDE SEQUENCE [LARGE SCALE GENOMIC DNA]</scope>
    <source>
        <strain evidence="10">CGMCC 1.15180</strain>
    </source>
</reference>
<evidence type="ECO:0000256" key="2">
    <source>
        <dbReference type="ARBA" id="ARBA00022475"/>
    </source>
</evidence>
<comment type="caution">
    <text evidence="9">The sequence shown here is derived from an EMBL/GenBank/DDBJ whole genome shotgun (WGS) entry which is preliminary data.</text>
</comment>
<proteinExistence type="predicted"/>
<keyword evidence="10" id="KW-1185">Reference proteome</keyword>
<protein>
    <submittedName>
        <fullName evidence="9">RDD family protein</fullName>
    </submittedName>
</protein>
<feature type="transmembrane region" description="Helical" evidence="7">
    <location>
        <begin position="151"/>
        <end position="174"/>
    </location>
</feature>
<evidence type="ECO:0000313" key="10">
    <source>
        <dbReference type="Proteomes" id="UP001596139"/>
    </source>
</evidence>
<keyword evidence="3 7" id="KW-0812">Transmembrane</keyword>
<evidence type="ECO:0000256" key="7">
    <source>
        <dbReference type="SAM" id="Phobius"/>
    </source>
</evidence>
<organism evidence="9 10">
    <name type="scientific">Streptomyces ochraceiscleroticus</name>
    <dbReference type="NCBI Taxonomy" id="47761"/>
    <lineage>
        <taxon>Bacteria</taxon>
        <taxon>Bacillati</taxon>
        <taxon>Actinomycetota</taxon>
        <taxon>Actinomycetes</taxon>
        <taxon>Kitasatosporales</taxon>
        <taxon>Streptomycetaceae</taxon>
        <taxon>Streptomyces</taxon>
    </lineage>
</organism>
<evidence type="ECO:0000313" key="9">
    <source>
        <dbReference type="EMBL" id="MFC6062648.1"/>
    </source>
</evidence>
<gene>
    <name evidence="9" type="ORF">ACFP4F_08800</name>
</gene>
<dbReference type="InterPro" id="IPR051791">
    <property type="entry name" value="Pra-immunoreactive"/>
</dbReference>
<keyword evidence="5 7" id="KW-0472">Membrane</keyword>
<evidence type="ECO:0000256" key="3">
    <source>
        <dbReference type="ARBA" id="ARBA00022692"/>
    </source>
</evidence>
<feature type="domain" description="RDD" evidence="8">
    <location>
        <begin position="92"/>
        <end position="251"/>
    </location>
</feature>
<dbReference type="PANTHER" id="PTHR36115:SF4">
    <property type="entry name" value="MEMBRANE PROTEIN"/>
    <property type="match status" value="1"/>
</dbReference>
<name>A0ABW1MHH4_9ACTN</name>
<feature type="transmembrane region" description="Helical" evidence="7">
    <location>
        <begin position="106"/>
        <end position="131"/>
    </location>
</feature>
<dbReference type="InterPro" id="IPR010432">
    <property type="entry name" value="RDD"/>
</dbReference>
<evidence type="ECO:0000256" key="6">
    <source>
        <dbReference type="SAM" id="MobiDB-lite"/>
    </source>
</evidence>
<evidence type="ECO:0000259" key="8">
    <source>
        <dbReference type="Pfam" id="PF06271"/>
    </source>
</evidence>
<dbReference type="PANTHER" id="PTHR36115">
    <property type="entry name" value="PROLINE-RICH ANTIGEN HOMOLOG-RELATED"/>
    <property type="match status" value="1"/>
</dbReference>
<dbReference type="Proteomes" id="UP001596139">
    <property type="component" value="Unassembled WGS sequence"/>
</dbReference>
<evidence type="ECO:0000256" key="4">
    <source>
        <dbReference type="ARBA" id="ARBA00022989"/>
    </source>
</evidence>
<feature type="compositionally biased region" description="Low complexity" evidence="6">
    <location>
        <begin position="23"/>
        <end position="71"/>
    </location>
</feature>
<keyword evidence="4 7" id="KW-1133">Transmembrane helix</keyword>
<dbReference type="EMBL" id="JBHSPX010000003">
    <property type="protein sequence ID" value="MFC6062648.1"/>
    <property type="molecule type" value="Genomic_DNA"/>
</dbReference>
<evidence type="ECO:0000256" key="1">
    <source>
        <dbReference type="ARBA" id="ARBA00004651"/>
    </source>
</evidence>
<evidence type="ECO:0000256" key="5">
    <source>
        <dbReference type="ARBA" id="ARBA00023136"/>
    </source>
</evidence>
<feature type="transmembrane region" description="Helical" evidence="7">
    <location>
        <begin position="213"/>
        <end position="232"/>
    </location>
</feature>